<evidence type="ECO:0000256" key="1">
    <source>
        <dbReference type="SAM" id="SignalP"/>
    </source>
</evidence>
<dbReference type="Proteomes" id="UP000198862">
    <property type="component" value="Unassembled WGS sequence"/>
</dbReference>
<keyword evidence="3" id="KW-1185">Reference proteome</keyword>
<dbReference type="RefSeq" id="WP_091983539.1">
    <property type="nucleotide sequence ID" value="NZ_FOLO01000014.1"/>
</dbReference>
<evidence type="ECO:0008006" key="4">
    <source>
        <dbReference type="Google" id="ProtNLM"/>
    </source>
</evidence>
<feature type="chain" id="PRO_5011554880" description="Lipoprotein" evidence="1">
    <location>
        <begin position="20"/>
        <end position="166"/>
    </location>
</feature>
<name>A0A1I1KTM3_9GAMM</name>
<dbReference type="OrthoDB" id="6293254at2"/>
<evidence type="ECO:0000313" key="2">
    <source>
        <dbReference type="EMBL" id="SFC64167.1"/>
    </source>
</evidence>
<sequence length="166" mass="19449">MMKKSFVFFIIFSIFGLIACKSTSPIKNAQLYCMEHDRDFYSDCVKHRKDYLTKKQEIMTKFRENKNQCEKYISQKIDGNRCESSQNTTLVKSANASVSGNINPQQQCTENNSLSNSAINRKRMSLQKSDLQRQCMMDLGWQNHHSYRLEIKDINQQYGYDVKESN</sequence>
<gene>
    <name evidence="2" type="ORF">SAMN02745724_02161</name>
</gene>
<organism evidence="2 3">
    <name type="scientific">Pseudoalteromonas denitrificans DSM 6059</name>
    <dbReference type="NCBI Taxonomy" id="1123010"/>
    <lineage>
        <taxon>Bacteria</taxon>
        <taxon>Pseudomonadati</taxon>
        <taxon>Pseudomonadota</taxon>
        <taxon>Gammaproteobacteria</taxon>
        <taxon>Alteromonadales</taxon>
        <taxon>Pseudoalteromonadaceae</taxon>
        <taxon>Pseudoalteromonas</taxon>
    </lineage>
</organism>
<dbReference type="AlphaFoldDB" id="A0A1I1KTM3"/>
<protein>
    <recommendedName>
        <fullName evidence="4">Lipoprotein</fullName>
    </recommendedName>
</protein>
<keyword evidence="1" id="KW-0732">Signal</keyword>
<dbReference type="PROSITE" id="PS51257">
    <property type="entry name" value="PROKAR_LIPOPROTEIN"/>
    <property type="match status" value="1"/>
</dbReference>
<evidence type="ECO:0000313" key="3">
    <source>
        <dbReference type="Proteomes" id="UP000198862"/>
    </source>
</evidence>
<feature type="signal peptide" evidence="1">
    <location>
        <begin position="1"/>
        <end position="19"/>
    </location>
</feature>
<proteinExistence type="predicted"/>
<accession>A0A1I1KTM3</accession>
<dbReference type="EMBL" id="FOLO01000014">
    <property type="protein sequence ID" value="SFC64167.1"/>
    <property type="molecule type" value="Genomic_DNA"/>
</dbReference>
<reference evidence="2 3" key="1">
    <citation type="submission" date="2016-10" db="EMBL/GenBank/DDBJ databases">
        <authorList>
            <person name="de Groot N.N."/>
        </authorList>
    </citation>
    <scope>NUCLEOTIDE SEQUENCE [LARGE SCALE GENOMIC DNA]</scope>
    <source>
        <strain evidence="2 3">DSM 6059</strain>
    </source>
</reference>